<evidence type="ECO:0000256" key="1">
    <source>
        <dbReference type="SAM" id="Coils"/>
    </source>
</evidence>
<organism evidence="2 3">
    <name type="scientific">Spiroplasma ixodetis</name>
    <dbReference type="NCBI Taxonomy" id="2141"/>
    <lineage>
        <taxon>Bacteria</taxon>
        <taxon>Bacillati</taxon>
        <taxon>Mycoplasmatota</taxon>
        <taxon>Mollicutes</taxon>
        <taxon>Entomoplasmatales</taxon>
        <taxon>Spiroplasmataceae</taxon>
        <taxon>Spiroplasma</taxon>
    </lineage>
</organism>
<dbReference type="Proteomes" id="UP001163387">
    <property type="component" value="Chromosome"/>
</dbReference>
<gene>
    <name evidence="2" type="ORF">SHM_21510</name>
</gene>
<evidence type="ECO:0000313" key="3">
    <source>
        <dbReference type="Proteomes" id="UP001163387"/>
    </source>
</evidence>
<dbReference type="RefSeq" id="WP_281748263.1">
    <property type="nucleotide sequence ID" value="NZ_AP026933.1"/>
</dbReference>
<name>A0ABM8BXB7_9MOLU</name>
<dbReference type="EMBL" id="AP026933">
    <property type="protein sequence ID" value="BDT04505.1"/>
    <property type="molecule type" value="Genomic_DNA"/>
</dbReference>
<feature type="coiled-coil region" evidence="1">
    <location>
        <begin position="6"/>
        <end position="83"/>
    </location>
</feature>
<reference evidence="2 3" key="1">
    <citation type="journal article" date="2022" name="Front. Microbiol.">
        <title>Male-killing mechanisms vary between Spiroplasma species.</title>
        <authorList>
            <person name="Arai H."/>
            <person name="Inoue M."/>
            <person name="Kageyama D."/>
        </authorList>
    </citation>
    <scope>NUCLEOTIDE SEQUENCE [LARGE SCALE GENOMIC DNA]</scope>
    <source>
        <strain evidence="3">sHm</strain>
    </source>
</reference>
<evidence type="ECO:0000313" key="2">
    <source>
        <dbReference type="EMBL" id="BDT04505.1"/>
    </source>
</evidence>
<proteinExistence type="predicted"/>
<feature type="coiled-coil region" evidence="1">
    <location>
        <begin position="163"/>
        <end position="204"/>
    </location>
</feature>
<keyword evidence="3" id="KW-1185">Reference proteome</keyword>
<keyword evidence="1" id="KW-0175">Coiled coil</keyword>
<protein>
    <submittedName>
        <fullName evidence="2">Uncharacterized protein</fullName>
    </submittedName>
</protein>
<sequence length="204" mass="24563">MLIEKINILKKAKEELDKEIFFIEKKSEEIVEQIESLENKIKRLKKLKKSKKIQLFSNINKQIKKTELNIKTLIEEIDENEKNAQPFKNSKLNILKEIIDLQGQLYENKVKRYKEIFEQLDFILKNKNFEELEHSIYPSKKNPFEEDGDTELFDSISFSAIQIKDLEQKIFDFEEKNKEILDKIDLLERDIQDLREKKQKKIDK</sequence>
<accession>A0ABM8BXB7</accession>